<sequence>MKKNLHLFGLVILLFTYLALPVIGRAQMQEVINSSSVQLTNKIPSTNDHLKKQNASVLAKNSGESGLSSQALAVSQENQLNFNALQPRALTKIKEVIPVNGIDKNSATDDKGNPIEASDWIAGHSYDVKYNWNIPDGVTIHEGDTSTVELPEGAVFAKNENFNIVDANGNVVGRLIAKAEDTLGTIIWSNYYETRPNNRLGTLHFVLTGIKPAPAASDLSKNGWPITQLPNGHYSQIQWQLRINVDNKKLENASVSDRLQNVNAQTIDTDSFTLMYTDGSGPVPTADYTLISAETGFTITFNTQISKAIDVMYTSTLTRGIPYLVDGTRMVFPNEVNMKAPNIDAKASKDVVLGERGDGAGDYRGVILSKIDALTGERIPHVHFKLTNSFGDTIMGYEDLVTDENGQIHLSNLLLGDYSFVETHAKEGYVIDTTPINFSITEGQENAVQLIAKNDEATSVTVTKHWEDNNDQDGLRPDSVQVQLYANGKFVTTQKITAENNWKYSFTNLPKYEEGKEITYTITEESISGYTTEINNFDITNHHVPQQTDVTVTKHWDDDNNQDGLRPDSVQVQLYANGEKLGEAITLNTDSKWTYTWRSLSQKSEGKDILYTVKEITKVSGYETTINDSNKENIIITNKHHIAKTDRKNSHNNDKNNKKTSSSPQHALPKTGEDEKMVLISTGIGFVFLAITLIFSSLQLNRYKK</sequence>
<feature type="transmembrane region" description="Helical" evidence="8">
    <location>
        <begin position="677"/>
        <end position="698"/>
    </location>
</feature>
<protein>
    <submittedName>
        <fullName evidence="13">Cna B-type domain-containing protein</fullName>
    </submittedName>
</protein>
<dbReference type="Gene3D" id="2.60.40.1140">
    <property type="entry name" value="Collagen-binding surface protein Cna, B-type domain"/>
    <property type="match status" value="2"/>
</dbReference>
<dbReference type="RefSeq" id="WP_369919039.1">
    <property type="nucleotide sequence ID" value="NZ_JBCLSQ010000055.1"/>
</dbReference>
<dbReference type="InterPro" id="IPR011252">
    <property type="entry name" value="Fibrogen-bd_dom1"/>
</dbReference>
<evidence type="ECO:0000256" key="5">
    <source>
        <dbReference type="ARBA" id="ARBA00022729"/>
    </source>
</evidence>
<feature type="domain" description="CNA-B" evidence="10">
    <location>
        <begin position="460"/>
        <end position="541"/>
    </location>
</feature>
<comment type="subcellular location">
    <subcellularLocation>
        <location evidence="1">Secreted</location>
        <location evidence="1">Cell wall</location>
        <topology evidence="1">Peptidoglycan-anchor</topology>
    </subcellularLocation>
</comment>
<dbReference type="Proteomes" id="UP001565242">
    <property type="component" value="Unassembled WGS sequence"/>
</dbReference>
<dbReference type="Pfam" id="PF05738">
    <property type="entry name" value="Cna_B"/>
    <property type="match status" value="2"/>
</dbReference>
<evidence type="ECO:0000256" key="2">
    <source>
        <dbReference type="ARBA" id="ARBA00007257"/>
    </source>
</evidence>
<keyword evidence="8" id="KW-1133">Transmembrane helix</keyword>
<evidence type="ECO:0000256" key="4">
    <source>
        <dbReference type="ARBA" id="ARBA00022525"/>
    </source>
</evidence>
<proteinExistence type="inferred from homology"/>
<dbReference type="CDD" id="cd00222">
    <property type="entry name" value="CollagenBindB"/>
    <property type="match status" value="2"/>
</dbReference>
<dbReference type="Pfam" id="PF17961">
    <property type="entry name" value="Big_8"/>
    <property type="match status" value="1"/>
</dbReference>
<dbReference type="PANTHER" id="PTHR36108:SF13">
    <property type="entry name" value="COLOSSIN-B-RELATED"/>
    <property type="match status" value="1"/>
</dbReference>
<organism evidence="13 14">
    <name type="scientific">Lactococcus muris</name>
    <dbReference type="NCBI Taxonomy" id="2941330"/>
    <lineage>
        <taxon>Bacteria</taxon>
        <taxon>Bacillati</taxon>
        <taxon>Bacillota</taxon>
        <taxon>Bacilli</taxon>
        <taxon>Lactobacillales</taxon>
        <taxon>Streptococcaceae</taxon>
        <taxon>Lactococcus</taxon>
    </lineage>
</organism>
<feature type="domain" description="CNA-B" evidence="10">
    <location>
        <begin position="550"/>
        <end position="639"/>
    </location>
</feature>
<evidence type="ECO:0000259" key="9">
    <source>
        <dbReference type="Pfam" id="PF05737"/>
    </source>
</evidence>
<feature type="region of interest" description="Disordered" evidence="7">
    <location>
        <begin position="643"/>
        <end position="670"/>
    </location>
</feature>
<dbReference type="Pfam" id="PF17802">
    <property type="entry name" value="SpaA"/>
    <property type="match status" value="1"/>
</dbReference>
<evidence type="ECO:0000313" key="13">
    <source>
        <dbReference type="EMBL" id="MEY8539077.1"/>
    </source>
</evidence>
<dbReference type="PANTHER" id="PTHR36108">
    <property type="entry name" value="COLOSSIN-B-RELATED"/>
    <property type="match status" value="1"/>
</dbReference>
<feature type="domain" description="SDR-like Ig" evidence="12">
    <location>
        <begin position="127"/>
        <end position="205"/>
    </location>
</feature>
<dbReference type="InterPro" id="IPR041171">
    <property type="entry name" value="SDR_Ig"/>
</dbReference>
<evidence type="ECO:0000259" key="11">
    <source>
        <dbReference type="Pfam" id="PF17802"/>
    </source>
</evidence>
<dbReference type="InterPro" id="IPR041033">
    <property type="entry name" value="SpaA_PFL_dom_1"/>
</dbReference>
<feature type="domain" description="SpaA-like prealbumin fold" evidence="11">
    <location>
        <begin position="366"/>
        <end position="449"/>
    </location>
</feature>
<keyword evidence="14" id="KW-1185">Reference proteome</keyword>
<dbReference type="InterPro" id="IPR008966">
    <property type="entry name" value="Adhesion_dom_sf"/>
</dbReference>
<evidence type="ECO:0000256" key="6">
    <source>
        <dbReference type="ARBA" id="ARBA00023088"/>
    </source>
</evidence>
<evidence type="ECO:0000256" key="3">
    <source>
        <dbReference type="ARBA" id="ARBA00022512"/>
    </source>
</evidence>
<dbReference type="Gene3D" id="2.60.40.10">
    <property type="entry name" value="Immunoglobulins"/>
    <property type="match status" value="1"/>
</dbReference>
<feature type="compositionally biased region" description="Basic and acidic residues" evidence="7">
    <location>
        <begin position="643"/>
        <end position="657"/>
    </location>
</feature>
<keyword evidence="5" id="KW-0732">Signal</keyword>
<reference evidence="13 14" key="1">
    <citation type="submission" date="2024-03" db="EMBL/GenBank/DDBJ databases">
        <title>Mouse gut bacterial collection (mGBC) of GemPharmatech.</title>
        <authorList>
            <person name="He Y."/>
            <person name="Dong L."/>
            <person name="Wu D."/>
            <person name="Gao X."/>
            <person name="Lin Z."/>
        </authorList>
    </citation>
    <scope>NUCLEOTIDE SEQUENCE [LARGE SCALE GENOMIC DNA]</scope>
    <source>
        <strain evidence="13 14">20-218</strain>
    </source>
</reference>
<dbReference type="SUPFAM" id="SSF49401">
    <property type="entry name" value="Bacterial adhesins"/>
    <property type="match status" value="2"/>
</dbReference>
<keyword evidence="8" id="KW-0812">Transmembrane</keyword>
<dbReference type="SUPFAM" id="SSF49478">
    <property type="entry name" value="Cna protein B-type domain"/>
    <property type="match status" value="3"/>
</dbReference>
<keyword evidence="4" id="KW-0964">Secreted</keyword>
<evidence type="ECO:0000313" key="14">
    <source>
        <dbReference type="Proteomes" id="UP001565242"/>
    </source>
</evidence>
<evidence type="ECO:0000256" key="8">
    <source>
        <dbReference type="SAM" id="Phobius"/>
    </source>
</evidence>
<comment type="caution">
    <text evidence="13">The sequence shown here is derived from an EMBL/GenBank/DDBJ whole genome shotgun (WGS) entry which is preliminary data.</text>
</comment>
<dbReference type="Pfam" id="PF05737">
    <property type="entry name" value="Collagen_bind"/>
    <property type="match status" value="1"/>
</dbReference>
<keyword evidence="6" id="KW-0572">Peptidoglycan-anchor</keyword>
<evidence type="ECO:0000259" key="12">
    <source>
        <dbReference type="Pfam" id="PF17961"/>
    </source>
</evidence>
<name>A0ABV4DBJ0_9LACT</name>
<gene>
    <name evidence="13" type="ORF">AALM99_11720</name>
</gene>
<evidence type="ECO:0000256" key="1">
    <source>
        <dbReference type="ARBA" id="ARBA00004168"/>
    </source>
</evidence>
<dbReference type="InterPro" id="IPR013783">
    <property type="entry name" value="Ig-like_fold"/>
</dbReference>
<evidence type="ECO:0000259" key="10">
    <source>
        <dbReference type="Pfam" id="PF05738"/>
    </source>
</evidence>
<keyword evidence="3" id="KW-0134">Cell wall</keyword>
<keyword evidence="8" id="KW-0472">Membrane</keyword>
<dbReference type="EMBL" id="JBCLSQ010000055">
    <property type="protein sequence ID" value="MEY8539077.1"/>
    <property type="molecule type" value="Genomic_DNA"/>
</dbReference>
<evidence type="ECO:0000256" key="7">
    <source>
        <dbReference type="SAM" id="MobiDB-lite"/>
    </source>
</evidence>
<comment type="similarity">
    <text evidence="2">Belongs to the serine-aspartate repeat-containing protein (SDr) family.</text>
</comment>
<feature type="domain" description="Collagen binding" evidence="9">
    <location>
        <begin position="233"/>
        <end position="320"/>
    </location>
</feature>
<dbReference type="InterPro" id="IPR008456">
    <property type="entry name" value="Collagen-bd_dom"/>
</dbReference>
<dbReference type="InterPro" id="IPR008454">
    <property type="entry name" value="Collagen-bd_Cna-like_B-typ_dom"/>
</dbReference>
<accession>A0ABV4DBJ0</accession>
<dbReference type="Gene3D" id="2.60.40.1280">
    <property type="match status" value="1"/>
</dbReference>